<reference evidence="2" key="1">
    <citation type="submission" date="2021-04" db="EMBL/GenBank/DDBJ databases">
        <title>Taxonomic assessment of Weissella genus.</title>
        <authorList>
            <person name="Fanelli F."/>
            <person name="Chieffi D."/>
            <person name="Dell'Aquila A."/>
            <person name="Gyu-Sung C."/>
            <person name="Franz C.M.A.P."/>
            <person name="Fusco V."/>
        </authorList>
    </citation>
    <scope>NUCLEOTIDE SEQUENCE</scope>
    <source>
        <strain evidence="2">LMG 25373</strain>
    </source>
</reference>
<protein>
    <submittedName>
        <fullName evidence="2">NAD-dependent epimerase/dehydratase family protein</fullName>
    </submittedName>
</protein>
<sequence length="219" mass="25462">MKIVIFGGSGFVGQGLTQHLAQDKNNEIIIISRYAHTHNISNTNIRWFISDISNDFKWHDAISEADWVIDCIGILLPNPLKKQNYYTASTRPAQIIVNYLASLKMQQPQFIFVSAKKIPWFMYGYAKSKLTIERDIRDKLLVSKTTIIYPTIIYDKSRSYSIWLANLIHLTRHIPWINQLTKDYQPINRSLLASQIATIMQKKASFLTTRSYNPYKELF</sequence>
<dbReference type="RefSeq" id="WP_205142920.1">
    <property type="nucleotide sequence ID" value="NZ_JAFBDN010000002.1"/>
</dbReference>
<dbReference type="PANTHER" id="PTHR12126:SF16">
    <property type="entry name" value="MIOREX COMPLEX COMPONENT 2"/>
    <property type="match status" value="1"/>
</dbReference>
<dbReference type="InterPro" id="IPR051207">
    <property type="entry name" value="ComplexI_NDUFA9_subunit"/>
</dbReference>
<evidence type="ECO:0000313" key="3">
    <source>
        <dbReference type="Proteomes" id="UP001057481"/>
    </source>
</evidence>
<gene>
    <name evidence="2" type="ORF">KAK10_00780</name>
</gene>
<keyword evidence="3" id="KW-1185">Reference proteome</keyword>
<proteinExistence type="predicted"/>
<evidence type="ECO:0000313" key="2">
    <source>
        <dbReference type="EMBL" id="MCM2436470.1"/>
    </source>
</evidence>
<evidence type="ECO:0000259" key="1">
    <source>
        <dbReference type="Pfam" id="PF01370"/>
    </source>
</evidence>
<organism evidence="2 3">
    <name type="scientific">Periweissella beninensis</name>
    <dbReference type="NCBI Taxonomy" id="504936"/>
    <lineage>
        <taxon>Bacteria</taxon>
        <taxon>Bacillati</taxon>
        <taxon>Bacillota</taxon>
        <taxon>Bacilli</taxon>
        <taxon>Lactobacillales</taxon>
        <taxon>Lactobacillaceae</taxon>
        <taxon>Periweissella</taxon>
    </lineage>
</organism>
<dbReference type="Proteomes" id="UP001057481">
    <property type="component" value="Unassembled WGS sequence"/>
</dbReference>
<dbReference type="PANTHER" id="PTHR12126">
    <property type="entry name" value="NADH-UBIQUINONE OXIDOREDUCTASE 39 KDA SUBUNIT-RELATED"/>
    <property type="match status" value="1"/>
</dbReference>
<dbReference type="EMBL" id="JAGMVS010000037">
    <property type="protein sequence ID" value="MCM2436470.1"/>
    <property type="molecule type" value="Genomic_DNA"/>
</dbReference>
<name>A0ABT0VFB2_9LACO</name>
<dbReference type="Gene3D" id="3.40.50.720">
    <property type="entry name" value="NAD(P)-binding Rossmann-like Domain"/>
    <property type="match status" value="1"/>
</dbReference>
<dbReference type="InterPro" id="IPR001509">
    <property type="entry name" value="Epimerase_deHydtase"/>
</dbReference>
<dbReference type="InterPro" id="IPR036291">
    <property type="entry name" value="NAD(P)-bd_dom_sf"/>
</dbReference>
<feature type="domain" description="NAD-dependent epimerase/dehydratase" evidence="1">
    <location>
        <begin position="3"/>
        <end position="117"/>
    </location>
</feature>
<dbReference type="Pfam" id="PF01370">
    <property type="entry name" value="Epimerase"/>
    <property type="match status" value="1"/>
</dbReference>
<accession>A0ABT0VFB2</accession>
<dbReference type="SUPFAM" id="SSF51735">
    <property type="entry name" value="NAD(P)-binding Rossmann-fold domains"/>
    <property type="match status" value="1"/>
</dbReference>
<comment type="caution">
    <text evidence="2">The sequence shown here is derived from an EMBL/GenBank/DDBJ whole genome shotgun (WGS) entry which is preliminary data.</text>
</comment>